<dbReference type="InterPro" id="IPR039262">
    <property type="entry name" value="DTWD2/TAPT"/>
</dbReference>
<dbReference type="Pfam" id="PF03942">
    <property type="entry name" value="DTW"/>
    <property type="match status" value="2"/>
</dbReference>
<accession>A0AAV0FUF7</accession>
<comment type="catalytic activity">
    <reaction evidence="6">
        <text>a uridine in tRNA + S-adenosyl-L-methionine = a 3-[(3S)-3-amino-3-carboxypropyl]uridine in tRNA + S-methyl-5'-thioadenosine + H(+)</text>
        <dbReference type="Rhea" id="RHEA:62432"/>
        <dbReference type="Rhea" id="RHEA-COMP:13339"/>
        <dbReference type="Rhea" id="RHEA-COMP:16092"/>
        <dbReference type="ChEBI" id="CHEBI:15378"/>
        <dbReference type="ChEBI" id="CHEBI:17509"/>
        <dbReference type="ChEBI" id="CHEBI:59789"/>
        <dbReference type="ChEBI" id="CHEBI:65315"/>
        <dbReference type="ChEBI" id="CHEBI:82930"/>
        <dbReference type="EC" id="2.5.1.25"/>
    </reaction>
</comment>
<dbReference type="GO" id="GO:0016432">
    <property type="term" value="F:tRNA-uridine aminocarboxypropyltransferase activity"/>
    <property type="evidence" value="ECO:0007669"/>
    <property type="project" value="UniProtKB-EC"/>
</dbReference>
<sequence length="354" mass="39890">MQGQSLKRVGSFHKRCHPVAISPLTAQRSILYQTQNTEMATQSKRRSMCPACSKPTRLCLCTRLKVPKLHNSIAVTILQHSLEKKHPLNSTRIASIALQNLSVIPVSDVNSQARFLIRRLFNSNLERSSSCEACDQHVVGFAVDKYGTVLSFQDVWMMENGSPPRCGFDRLLASREAVDDLGKGFVVKKLQTKPLRGGIGLEGMLRDQDEEEENEEFEIRVGAGSVLLFPSERAVRVEDLRGVEVRNLVVLDGTWSKAKRMYKENPWLKLLPHVKLDVLDGMSSLYGEVRHQPKEGYFSTIESIVYALKALGEKDDEDSKGGLDDLLDVFVSMVADQRRCKDERLRQANQTNFL</sequence>
<keyword evidence="9" id="KW-1185">Reference proteome</keyword>
<name>A0AAV0FUF7_9ASTE</name>
<dbReference type="AlphaFoldDB" id="A0AAV0FUF7"/>
<dbReference type="PANTHER" id="PTHR21392:SF0">
    <property type="entry name" value="TRNA-URIDINE AMINOCARBOXYPROPYLTRANSFERASE 2"/>
    <property type="match status" value="1"/>
</dbReference>
<dbReference type="SMART" id="SM01144">
    <property type="entry name" value="DTW"/>
    <property type="match status" value="1"/>
</dbReference>
<feature type="domain" description="DTW" evidence="7">
    <location>
        <begin position="45"/>
        <end position="342"/>
    </location>
</feature>
<keyword evidence="3" id="KW-0949">S-adenosyl-L-methionine</keyword>
<dbReference type="EC" id="2.5.1.25" evidence="1"/>
<evidence type="ECO:0000256" key="2">
    <source>
        <dbReference type="ARBA" id="ARBA00022679"/>
    </source>
</evidence>
<dbReference type="EMBL" id="CAMAPF010001012">
    <property type="protein sequence ID" value="CAH9138845.1"/>
    <property type="molecule type" value="Genomic_DNA"/>
</dbReference>
<dbReference type="PANTHER" id="PTHR21392">
    <property type="entry name" value="TRNA-URIDINE AMINOCARBOXYPROPYLTRANSFERASE 2"/>
    <property type="match status" value="1"/>
</dbReference>
<evidence type="ECO:0000259" key="7">
    <source>
        <dbReference type="SMART" id="SM01144"/>
    </source>
</evidence>
<comment type="similarity">
    <text evidence="5">Belongs to the TDD superfamily. DTWD2 family.</text>
</comment>
<reference evidence="8" key="1">
    <citation type="submission" date="2022-07" db="EMBL/GenBank/DDBJ databases">
        <authorList>
            <person name="Macas J."/>
            <person name="Novak P."/>
            <person name="Neumann P."/>
        </authorList>
    </citation>
    <scope>NUCLEOTIDE SEQUENCE</scope>
</reference>
<evidence type="ECO:0000256" key="1">
    <source>
        <dbReference type="ARBA" id="ARBA00012386"/>
    </source>
</evidence>
<protein>
    <recommendedName>
        <fullName evidence="1">tRNA-uridine aminocarboxypropyltransferase</fullName>
        <ecNumber evidence="1">2.5.1.25</ecNumber>
    </recommendedName>
</protein>
<dbReference type="GO" id="GO:0008033">
    <property type="term" value="P:tRNA processing"/>
    <property type="evidence" value="ECO:0007669"/>
    <property type="project" value="UniProtKB-KW"/>
</dbReference>
<gene>
    <name evidence="8" type="ORF">CEPIT_LOCUS37128</name>
</gene>
<comment type="caution">
    <text evidence="8">The sequence shown here is derived from an EMBL/GenBank/DDBJ whole genome shotgun (WGS) entry which is preliminary data.</text>
</comment>
<dbReference type="Proteomes" id="UP001152523">
    <property type="component" value="Unassembled WGS sequence"/>
</dbReference>
<evidence type="ECO:0000256" key="3">
    <source>
        <dbReference type="ARBA" id="ARBA00022691"/>
    </source>
</evidence>
<keyword evidence="2" id="KW-0808">Transferase</keyword>
<dbReference type="InterPro" id="IPR005636">
    <property type="entry name" value="DTW"/>
</dbReference>
<evidence type="ECO:0000313" key="8">
    <source>
        <dbReference type="EMBL" id="CAH9138845.1"/>
    </source>
</evidence>
<evidence type="ECO:0000256" key="4">
    <source>
        <dbReference type="ARBA" id="ARBA00022694"/>
    </source>
</evidence>
<organism evidence="8 9">
    <name type="scientific">Cuscuta epithymum</name>
    <dbReference type="NCBI Taxonomy" id="186058"/>
    <lineage>
        <taxon>Eukaryota</taxon>
        <taxon>Viridiplantae</taxon>
        <taxon>Streptophyta</taxon>
        <taxon>Embryophyta</taxon>
        <taxon>Tracheophyta</taxon>
        <taxon>Spermatophyta</taxon>
        <taxon>Magnoliopsida</taxon>
        <taxon>eudicotyledons</taxon>
        <taxon>Gunneridae</taxon>
        <taxon>Pentapetalae</taxon>
        <taxon>asterids</taxon>
        <taxon>lamiids</taxon>
        <taxon>Solanales</taxon>
        <taxon>Convolvulaceae</taxon>
        <taxon>Cuscuteae</taxon>
        <taxon>Cuscuta</taxon>
        <taxon>Cuscuta subgen. Cuscuta</taxon>
    </lineage>
</organism>
<evidence type="ECO:0000256" key="6">
    <source>
        <dbReference type="ARBA" id="ARBA00048718"/>
    </source>
</evidence>
<evidence type="ECO:0000313" key="9">
    <source>
        <dbReference type="Proteomes" id="UP001152523"/>
    </source>
</evidence>
<evidence type="ECO:0000256" key="5">
    <source>
        <dbReference type="ARBA" id="ARBA00034489"/>
    </source>
</evidence>
<proteinExistence type="inferred from homology"/>
<keyword evidence="4" id="KW-0819">tRNA processing</keyword>